<feature type="chain" id="PRO_5047382055" evidence="2">
    <location>
        <begin position="31"/>
        <end position="523"/>
    </location>
</feature>
<evidence type="ECO:0000313" key="4">
    <source>
        <dbReference type="EMBL" id="MFC4957305.1"/>
    </source>
</evidence>
<dbReference type="InterPro" id="IPR006626">
    <property type="entry name" value="PbH1"/>
</dbReference>
<feature type="region of interest" description="Disordered" evidence="1">
    <location>
        <begin position="217"/>
        <end position="243"/>
    </location>
</feature>
<comment type="caution">
    <text evidence="4">The sequence shown here is derived from an EMBL/GenBank/DDBJ whole genome shotgun (WGS) entry which is preliminary data.</text>
</comment>
<reference evidence="5" key="1">
    <citation type="journal article" date="2019" name="Int. J. Syst. Evol. Microbiol.">
        <title>The Global Catalogue of Microorganisms (GCM) 10K type strain sequencing project: providing services to taxonomists for standard genome sequencing and annotation.</title>
        <authorList>
            <consortium name="The Broad Institute Genomics Platform"/>
            <consortium name="The Broad Institute Genome Sequencing Center for Infectious Disease"/>
            <person name="Wu L."/>
            <person name="Ma J."/>
        </authorList>
    </citation>
    <scope>NUCLEOTIDE SEQUENCE [LARGE SCALE GENOMIC DNA]</scope>
    <source>
        <strain evidence="5">CCM 7224</strain>
    </source>
</reference>
<name>A0ABV9ULI3_9ACTN</name>
<gene>
    <name evidence="4" type="ORF">ACFPFX_13515</name>
</gene>
<dbReference type="Proteomes" id="UP001595834">
    <property type="component" value="Unassembled WGS sequence"/>
</dbReference>
<evidence type="ECO:0000313" key="5">
    <source>
        <dbReference type="Proteomes" id="UP001595834"/>
    </source>
</evidence>
<accession>A0ABV9ULI3</accession>
<evidence type="ECO:0000256" key="2">
    <source>
        <dbReference type="SAM" id="SignalP"/>
    </source>
</evidence>
<keyword evidence="5" id="KW-1185">Reference proteome</keyword>
<dbReference type="InterPro" id="IPR012334">
    <property type="entry name" value="Pectin_lyas_fold"/>
</dbReference>
<dbReference type="Gene3D" id="2.160.20.10">
    <property type="entry name" value="Single-stranded right-handed beta-helix, Pectin lyase-like"/>
    <property type="match status" value="1"/>
</dbReference>
<protein>
    <submittedName>
        <fullName evidence="4">Right-handed parallel beta-helix repeat-containing protein</fullName>
    </submittedName>
</protein>
<dbReference type="Pfam" id="PF13229">
    <property type="entry name" value="Beta_helix"/>
    <property type="match status" value="1"/>
</dbReference>
<keyword evidence="2" id="KW-0732">Signal</keyword>
<sequence length="523" mass="54495">MTRRNPPPLPALGALTALTALTLLTAPAQAAPTPQTPTTYYVDCRTGNDNNPGTTPTNPLRTLAKASARTYRPGDRILFSRGTTCTGTFAPRGSGTPGTPISAGAYGSGTGSKPHLEGSGARAAVLLDNVQQWELHDLDVSNTGPATTTARRAGILVRLTDFGTGHHYAVRDVDVHDVNGADFKDPDPSGGILFAVQGAATPTGFDDVTVTGSTVSHVDRTGIGTSSTWGRRPEHPGGPGTTFVPITALRIENNRVTDTGGDGIVIQNADGALAEHNTVDGFNMRSAGYNAGLWAWNSDHVRYQYNEVAHGHGTRDSMAFDIDGGNNGNVYQYNYSHDNEGGFLLVCNGGGMTSADNAVRHNISVDDRNRSAPYGIVSVVCGPSTRTQVYDNTIVTNQPGTAMVSDNGPGNVTFRNNVFVSSAAGGAPFSDPRNTYDHNLYRGVGAAPPSDHSPVTADPAFTAPAPAGPYDVRLRPESPALRAGTPVADGVVRDWFGNPVASPPNIGAYQGAGVAYGTGLRAS</sequence>
<feature type="region of interest" description="Disordered" evidence="1">
    <location>
        <begin position="82"/>
        <end position="101"/>
    </location>
</feature>
<feature type="domain" description="Right handed beta helix" evidence="3">
    <location>
        <begin position="206"/>
        <end position="362"/>
    </location>
</feature>
<proteinExistence type="predicted"/>
<feature type="signal peptide" evidence="2">
    <location>
        <begin position="1"/>
        <end position="30"/>
    </location>
</feature>
<dbReference type="RefSeq" id="WP_344377443.1">
    <property type="nucleotide sequence ID" value="NZ_BAAASQ010000018.1"/>
</dbReference>
<dbReference type="SMART" id="SM00710">
    <property type="entry name" value="PbH1"/>
    <property type="match status" value="8"/>
</dbReference>
<dbReference type="InterPro" id="IPR039448">
    <property type="entry name" value="Beta_helix"/>
</dbReference>
<evidence type="ECO:0000256" key="1">
    <source>
        <dbReference type="SAM" id="MobiDB-lite"/>
    </source>
</evidence>
<evidence type="ECO:0000259" key="3">
    <source>
        <dbReference type="Pfam" id="PF13229"/>
    </source>
</evidence>
<dbReference type="EMBL" id="JBHSIZ010000016">
    <property type="protein sequence ID" value="MFC4957305.1"/>
    <property type="molecule type" value="Genomic_DNA"/>
</dbReference>
<organism evidence="4 5">
    <name type="scientific">Streptomyces mauvecolor</name>
    <dbReference type="NCBI Taxonomy" id="58345"/>
    <lineage>
        <taxon>Bacteria</taxon>
        <taxon>Bacillati</taxon>
        <taxon>Actinomycetota</taxon>
        <taxon>Actinomycetes</taxon>
        <taxon>Kitasatosporales</taxon>
        <taxon>Streptomycetaceae</taxon>
        <taxon>Streptomyces</taxon>
    </lineage>
</organism>
<dbReference type="InterPro" id="IPR011050">
    <property type="entry name" value="Pectin_lyase_fold/virulence"/>
</dbReference>
<dbReference type="SUPFAM" id="SSF51126">
    <property type="entry name" value="Pectin lyase-like"/>
    <property type="match status" value="1"/>
</dbReference>